<accession>A0A1B7MH00</accession>
<proteinExistence type="predicted"/>
<dbReference type="AlphaFoldDB" id="A0A1B7MH00"/>
<feature type="transmembrane region" description="Helical" evidence="1">
    <location>
        <begin position="219"/>
        <end position="241"/>
    </location>
</feature>
<dbReference type="Proteomes" id="UP000092154">
    <property type="component" value="Unassembled WGS sequence"/>
</dbReference>
<feature type="transmembrane region" description="Helical" evidence="1">
    <location>
        <begin position="261"/>
        <end position="278"/>
    </location>
</feature>
<feature type="transmembrane region" description="Helical" evidence="1">
    <location>
        <begin position="146"/>
        <end position="167"/>
    </location>
</feature>
<evidence type="ECO:0000313" key="3">
    <source>
        <dbReference type="Proteomes" id="UP000092154"/>
    </source>
</evidence>
<organism evidence="2 3">
    <name type="scientific">Rhizopogon vinicolor AM-OR11-026</name>
    <dbReference type="NCBI Taxonomy" id="1314800"/>
    <lineage>
        <taxon>Eukaryota</taxon>
        <taxon>Fungi</taxon>
        <taxon>Dikarya</taxon>
        <taxon>Basidiomycota</taxon>
        <taxon>Agaricomycotina</taxon>
        <taxon>Agaricomycetes</taxon>
        <taxon>Agaricomycetidae</taxon>
        <taxon>Boletales</taxon>
        <taxon>Suillineae</taxon>
        <taxon>Rhizopogonaceae</taxon>
        <taxon>Rhizopogon</taxon>
    </lineage>
</organism>
<gene>
    <name evidence="2" type="ORF">K503DRAFT_860574</name>
</gene>
<keyword evidence="3" id="KW-1185">Reference proteome</keyword>
<dbReference type="EMBL" id="KV449201">
    <property type="protein sequence ID" value="OAX31881.1"/>
    <property type="molecule type" value="Genomic_DNA"/>
</dbReference>
<dbReference type="InParanoid" id="A0A1B7MH00"/>
<dbReference type="OrthoDB" id="2678403at2759"/>
<keyword evidence="1" id="KW-0472">Membrane</keyword>
<keyword evidence="1" id="KW-1133">Transmembrane helix</keyword>
<feature type="non-terminal residue" evidence="2">
    <location>
        <position position="316"/>
    </location>
</feature>
<evidence type="ECO:0000313" key="2">
    <source>
        <dbReference type="EMBL" id="OAX31881.1"/>
    </source>
</evidence>
<feature type="transmembrane region" description="Helical" evidence="1">
    <location>
        <begin position="73"/>
        <end position="94"/>
    </location>
</feature>
<evidence type="ECO:0000256" key="1">
    <source>
        <dbReference type="SAM" id="Phobius"/>
    </source>
</evidence>
<keyword evidence="1" id="KW-0812">Transmembrane</keyword>
<reference evidence="2 3" key="1">
    <citation type="submission" date="2016-06" db="EMBL/GenBank/DDBJ databases">
        <title>Comparative genomics of the ectomycorrhizal sister species Rhizopogon vinicolor and Rhizopogon vesiculosus (Basidiomycota: Boletales) reveals a divergence of the mating type B locus.</title>
        <authorList>
            <consortium name="DOE Joint Genome Institute"/>
            <person name="Mujic A.B."/>
            <person name="Kuo A."/>
            <person name="Tritt A."/>
            <person name="Lipzen A."/>
            <person name="Chen C."/>
            <person name="Johnson J."/>
            <person name="Sharma A."/>
            <person name="Barry K."/>
            <person name="Grigoriev I.V."/>
            <person name="Spatafora J.W."/>
        </authorList>
    </citation>
    <scope>NUCLEOTIDE SEQUENCE [LARGE SCALE GENOMIC DNA]</scope>
    <source>
        <strain evidence="2 3">AM-OR11-026</strain>
    </source>
</reference>
<feature type="transmembrane region" description="Helical" evidence="1">
    <location>
        <begin position="114"/>
        <end position="134"/>
    </location>
</feature>
<protein>
    <submittedName>
        <fullName evidence="2">Uncharacterized protein</fullName>
    </submittedName>
</protein>
<feature type="transmembrane region" description="Helical" evidence="1">
    <location>
        <begin position="174"/>
        <end position="193"/>
    </location>
</feature>
<name>A0A1B7MH00_9AGAM</name>
<sequence length="316" mass="36448">MLDVGFLATFFAEFRAYAVWENKLKVLTTVSIIAFMTPITICFKEMTSSVSGECWIPGVVGHLDTMASSRWTVVYSLLVVAEFEILLILVYRAVKSCGWRIENRLMRDLVRHNLLYFCCGFVFSTCVILTMRFLPRCRSYFVANTYVGFMAMFAAECIFIVRAYAVWEKKLKTFTAISIIAYMTPITICFQQMTSSVSGECRIPGVIEHLGTMASSRWTAVYCLLVVAEFEILLLLVYRAVKSCGWRIENRLMRDLVQDNLLYFCCGFVFSFCVILSMKFLPFPVAHIVLEFQVIAQTIMVTRMHREFWKSDYSFC</sequence>